<dbReference type="Pfam" id="PF00800">
    <property type="entry name" value="PDT"/>
    <property type="match status" value="1"/>
</dbReference>
<dbReference type="Gene3D" id="4.10.240.10">
    <property type="entry name" value="Zn(2)-C6 fungal-type DNA-binding domain"/>
    <property type="match status" value="1"/>
</dbReference>
<evidence type="ECO:0000313" key="8">
    <source>
        <dbReference type="EMBL" id="THV04844.1"/>
    </source>
</evidence>
<dbReference type="InterPro" id="IPR007219">
    <property type="entry name" value="XnlR_reg_dom"/>
</dbReference>
<dbReference type="Gene3D" id="3.40.190.10">
    <property type="entry name" value="Periplasmic binding protein-like II"/>
    <property type="match status" value="2"/>
</dbReference>
<evidence type="ECO:0000256" key="3">
    <source>
        <dbReference type="ARBA" id="ARBA00023015"/>
    </source>
</evidence>
<dbReference type="GO" id="GO:0004664">
    <property type="term" value="F:prephenate dehydratase activity"/>
    <property type="evidence" value="ECO:0007669"/>
    <property type="project" value="InterPro"/>
</dbReference>
<feature type="region of interest" description="Disordered" evidence="6">
    <location>
        <begin position="154"/>
        <end position="177"/>
    </location>
</feature>
<dbReference type="InterPro" id="IPR050815">
    <property type="entry name" value="TF_fung"/>
</dbReference>
<keyword evidence="5" id="KW-0539">Nucleus</keyword>
<dbReference type="GO" id="GO:0009094">
    <property type="term" value="P:L-phenylalanine biosynthetic process"/>
    <property type="evidence" value="ECO:0007669"/>
    <property type="project" value="InterPro"/>
</dbReference>
<evidence type="ECO:0000256" key="5">
    <source>
        <dbReference type="ARBA" id="ARBA00023242"/>
    </source>
</evidence>
<name>A0A4S8MR73_DENBC</name>
<reference evidence="8 9" key="1">
    <citation type="journal article" date="2019" name="Nat. Ecol. Evol.">
        <title>Megaphylogeny resolves global patterns of mushroom evolution.</title>
        <authorList>
            <person name="Varga T."/>
            <person name="Krizsan K."/>
            <person name="Foldi C."/>
            <person name="Dima B."/>
            <person name="Sanchez-Garcia M."/>
            <person name="Sanchez-Ramirez S."/>
            <person name="Szollosi G.J."/>
            <person name="Szarkandi J.G."/>
            <person name="Papp V."/>
            <person name="Albert L."/>
            <person name="Andreopoulos W."/>
            <person name="Angelini C."/>
            <person name="Antonin V."/>
            <person name="Barry K.W."/>
            <person name="Bougher N.L."/>
            <person name="Buchanan P."/>
            <person name="Buyck B."/>
            <person name="Bense V."/>
            <person name="Catcheside P."/>
            <person name="Chovatia M."/>
            <person name="Cooper J."/>
            <person name="Damon W."/>
            <person name="Desjardin D."/>
            <person name="Finy P."/>
            <person name="Geml J."/>
            <person name="Haridas S."/>
            <person name="Hughes K."/>
            <person name="Justo A."/>
            <person name="Karasinski D."/>
            <person name="Kautmanova I."/>
            <person name="Kiss B."/>
            <person name="Kocsube S."/>
            <person name="Kotiranta H."/>
            <person name="LaButti K.M."/>
            <person name="Lechner B.E."/>
            <person name="Liimatainen K."/>
            <person name="Lipzen A."/>
            <person name="Lukacs Z."/>
            <person name="Mihaltcheva S."/>
            <person name="Morgado L.N."/>
            <person name="Niskanen T."/>
            <person name="Noordeloos M.E."/>
            <person name="Ohm R.A."/>
            <person name="Ortiz-Santana B."/>
            <person name="Ovrebo C."/>
            <person name="Racz N."/>
            <person name="Riley R."/>
            <person name="Savchenko A."/>
            <person name="Shiryaev A."/>
            <person name="Soop K."/>
            <person name="Spirin V."/>
            <person name="Szebenyi C."/>
            <person name="Tomsovsky M."/>
            <person name="Tulloss R.E."/>
            <person name="Uehling J."/>
            <person name="Grigoriev I.V."/>
            <person name="Vagvolgyi C."/>
            <person name="Papp T."/>
            <person name="Martin F.M."/>
            <person name="Miettinen O."/>
            <person name="Hibbett D.S."/>
            <person name="Nagy L.G."/>
        </authorList>
    </citation>
    <scope>NUCLEOTIDE SEQUENCE [LARGE SCALE GENOMIC DNA]</scope>
    <source>
        <strain evidence="8 9">CBS 962.96</strain>
    </source>
</reference>
<dbReference type="GO" id="GO:0006351">
    <property type="term" value="P:DNA-templated transcription"/>
    <property type="evidence" value="ECO:0007669"/>
    <property type="project" value="InterPro"/>
</dbReference>
<dbReference type="SUPFAM" id="SSF53850">
    <property type="entry name" value="Periplasmic binding protein-like II"/>
    <property type="match status" value="1"/>
</dbReference>
<accession>A0A4S8MR73</accession>
<dbReference type="GO" id="GO:0008270">
    <property type="term" value="F:zinc ion binding"/>
    <property type="evidence" value="ECO:0007669"/>
    <property type="project" value="InterPro"/>
</dbReference>
<dbReference type="PROSITE" id="PS51171">
    <property type="entry name" value="PREPHENATE_DEHYDR_3"/>
    <property type="match status" value="1"/>
</dbReference>
<protein>
    <submittedName>
        <fullName evidence="8">PDT-domain-containing protein</fullName>
    </submittedName>
</protein>
<comment type="subcellular location">
    <subcellularLocation>
        <location evidence="1">Nucleus</location>
    </subcellularLocation>
</comment>
<keyword evidence="2" id="KW-0479">Metal-binding</keyword>
<proteinExistence type="predicted"/>
<dbReference type="PANTHER" id="PTHR47338:SF29">
    <property type="entry name" value="ZN(2)-C6 FUNGAL-TYPE DOMAIN-CONTAINING PROTEIN"/>
    <property type="match status" value="1"/>
</dbReference>
<feature type="domain" description="Prephenate dehydratase" evidence="7">
    <location>
        <begin position="694"/>
        <end position="873"/>
    </location>
</feature>
<gene>
    <name evidence="8" type="ORF">K435DRAFT_850393</name>
</gene>
<organism evidence="8 9">
    <name type="scientific">Dendrothele bispora (strain CBS 962.96)</name>
    <dbReference type="NCBI Taxonomy" id="1314807"/>
    <lineage>
        <taxon>Eukaryota</taxon>
        <taxon>Fungi</taxon>
        <taxon>Dikarya</taxon>
        <taxon>Basidiomycota</taxon>
        <taxon>Agaricomycotina</taxon>
        <taxon>Agaricomycetes</taxon>
        <taxon>Agaricomycetidae</taxon>
        <taxon>Agaricales</taxon>
        <taxon>Agaricales incertae sedis</taxon>
        <taxon>Dendrothele</taxon>
    </lineage>
</organism>
<evidence type="ECO:0000313" key="9">
    <source>
        <dbReference type="Proteomes" id="UP000297245"/>
    </source>
</evidence>
<evidence type="ECO:0000259" key="7">
    <source>
        <dbReference type="PROSITE" id="PS51171"/>
    </source>
</evidence>
<dbReference type="CDD" id="cd12148">
    <property type="entry name" value="fungal_TF_MHR"/>
    <property type="match status" value="1"/>
</dbReference>
<sequence>MPKAAQNASHPSSSNPLAGQSSHPNVLRRNQVCPHGWWFRSADLISSRPCPRSSPVLLGLSPGETGQKSISALKLDTDLISCRQKCDAKRPCSTCVRSYNHAVSHAPAGTEQPPVLECTFDEPPEHNSGTDAPKTKYERLESRIAELEGLLREKELTERRASSSASPSTATLSATDDIHMPHEGLSQLRNSFNHSPEIAIISSAVQTATSGMGPSLGTDMDLIWSQWPQNLPEAELLKHLVDAFFVFHPHARRLFHYSSFMACLALPPNHPRFPSTPVLHAICAVGALFTPAVTSPPPLSFAEMSPEYIFTQRHRQKEDRPVTFAEVQAKFAKETAGKLEYLGMDLLQVLQIGIIGHTPGTFPLINVVASLQLRPSHTFRYRWAELFLNCAHSLRLCVPLGLNVCPPFHTISKSYRPVSVVPAAKSVVEDETRRNAFWFAYAMERQHGCSNAWALSLDDQDVTQLLPVRSDQFEQGVLVPPKERHMRITLFRARHYAGEDASSSPVVDANEPIDPRRSTAFIELDRTTSNFLLLFPPQLKSPIQGNVVDPTLFAAIFMGHISNIILHEPHADVRRAGCISALKMLTAARAVTDMVCNVWSTSFDISLFEPFISFCFFATGRVFARFLQAAVEQNSVEQITPLSQEFDIIRTACHQMSQRHTIAHCFTKMLDDLLDNVRGSSVIEQNEPTLTRHVSIREISIPSNPLQAAYEVFQESVAYRDRNTIADVFDSLSYLDYGVVPQENSIFGPVVETYNALRELQNGFVQGEITLKIQHCLVTRRGVDLSDIDCVMSHEQALGQCQAFLSKYLPKASKKKMDSTAAAAEALIKCPDATKSAAICSKICVSMFEGLQLLREGIQDEQINFTRFYVIAKNPYTRIPCPLPSPCVHALLRITRATTGAPKMTKLFEQLENNMKVTRVDRRPHISGAPFEDVYFIEVQRLDDENASSWSHIVDCAASSARSRNMEVAVLGVW</sequence>
<dbReference type="GO" id="GO:0005634">
    <property type="term" value="C:nucleus"/>
    <property type="evidence" value="ECO:0007669"/>
    <property type="project" value="UniProtKB-SubCell"/>
</dbReference>
<keyword evidence="4" id="KW-0804">Transcription</keyword>
<evidence type="ECO:0000256" key="4">
    <source>
        <dbReference type="ARBA" id="ARBA00023163"/>
    </source>
</evidence>
<evidence type="ECO:0000256" key="6">
    <source>
        <dbReference type="SAM" id="MobiDB-lite"/>
    </source>
</evidence>
<dbReference type="AlphaFoldDB" id="A0A4S8MR73"/>
<dbReference type="InterPro" id="IPR036864">
    <property type="entry name" value="Zn2-C6_fun-type_DNA-bd_sf"/>
</dbReference>
<dbReference type="GO" id="GO:0003677">
    <property type="term" value="F:DNA binding"/>
    <property type="evidence" value="ECO:0007669"/>
    <property type="project" value="InterPro"/>
</dbReference>
<dbReference type="CDD" id="cd13532">
    <property type="entry name" value="PBP2_PDT_like"/>
    <property type="match status" value="1"/>
</dbReference>
<evidence type="ECO:0000256" key="1">
    <source>
        <dbReference type="ARBA" id="ARBA00004123"/>
    </source>
</evidence>
<dbReference type="GO" id="GO:0000981">
    <property type="term" value="F:DNA-binding transcription factor activity, RNA polymerase II-specific"/>
    <property type="evidence" value="ECO:0007669"/>
    <property type="project" value="InterPro"/>
</dbReference>
<feature type="region of interest" description="Disordered" evidence="6">
    <location>
        <begin position="1"/>
        <end position="24"/>
    </location>
</feature>
<evidence type="ECO:0000256" key="2">
    <source>
        <dbReference type="ARBA" id="ARBA00022723"/>
    </source>
</evidence>
<dbReference type="OrthoDB" id="39175at2759"/>
<keyword evidence="9" id="KW-1185">Reference proteome</keyword>
<feature type="compositionally biased region" description="Low complexity" evidence="6">
    <location>
        <begin position="162"/>
        <end position="175"/>
    </location>
</feature>
<keyword evidence="3" id="KW-0805">Transcription regulation</keyword>
<dbReference type="Proteomes" id="UP000297245">
    <property type="component" value="Unassembled WGS sequence"/>
</dbReference>
<dbReference type="EMBL" id="ML179052">
    <property type="protein sequence ID" value="THV04844.1"/>
    <property type="molecule type" value="Genomic_DNA"/>
</dbReference>
<dbReference type="SMART" id="SM00906">
    <property type="entry name" value="Fungal_trans"/>
    <property type="match status" value="1"/>
</dbReference>
<dbReference type="PANTHER" id="PTHR47338">
    <property type="entry name" value="ZN(II)2CYS6 TRANSCRIPTION FACTOR (EUROFUNG)-RELATED"/>
    <property type="match status" value="1"/>
</dbReference>
<dbReference type="InterPro" id="IPR001086">
    <property type="entry name" value="Preph_deHydtase"/>
</dbReference>